<dbReference type="SUPFAM" id="SSF55874">
    <property type="entry name" value="ATPase domain of HSP90 chaperone/DNA topoisomerase II/histidine kinase"/>
    <property type="match status" value="1"/>
</dbReference>
<keyword evidence="4" id="KW-0808">Transferase</keyword>
<evidence type="ECO:0000256" key="8">
    <source>
        <dbReference type="ARBA" id="ARBA00023012"/>
    </source>
</evidence>
<dbReference type="Pfam" id="PF07730">
    <property type="entry name" value="HisKA_3"/>
    <property type="match status" value="1"/>
</dbReference>
<evidence type="ECO:0000256" key="6">
    <source>
        <dbReference type="ARBA" id="ARBA00022777"/>
    </source>
</evidence>
<gene>
    <name evidence="11" type="ORF">H8S84_07460</name>
</gene>
<evidence type="ECO:0000256" key="2">
    <source>
        <dbReference type="ARBA" id="ARBA00012438"/>
    </source>
</evidence>
<keyword evidence="3" id="KW-0597">Phosphoprotein</keyword>
<dbReference type="EC" id="2.7.13.3" evidence="2"/>
<dbReference type="GO" id="GO:0046983">
    <property type="term" value="F:protein dimerization activity"/>
    <property type="evidence" value="ECO:0007669"/>
    <property type="project" value="InterPro"/>
</dbReference>
<keyword evidence="7" id="KW-0067">ATP-binding</keyword>
<evidence type="ECO:0000259" key="10">
    <source>
        <dbReference type="PROSITE" id="PS50109"/>
    </source>
</evidence>
<dbReference type="InterPro" id="IPR036890">
    <property type="entry name" value="HATPase_C_sf"/>
</dbReference>
<protein>
    <recommendedName>
        <fullName evidence="2">histidine kinase</fullName>
        <ecNumber evidence="2">2.7.13.3</ecNumber>
    </recommendedName>
</protein>
<sequence length="259" mass="29263">MKTLEPVLIITPVLLALAFGIILFVFLYQRRMLQHQVQLRELQEQKQRQVLDATLQAQEEERRRVARDLHDDVGASLALVKLNVHQLVAPLEDKTKGQSIKGMLDDVIGNVRRISHSLMPVMLEKMGLPRALEAMKRSVPAESGTELEFTCNDNNRRITPKVELSLYRVVQELLNNTLKHAKASKITIELQFSEKELYLTYTDNGVGFDYEKLAKSEEKSSQGLGLMNLNARVNLLNGSFAYYSARNSGTKAEISVPIS</sequence>
<dbReference type="EMBL" id="JACRVF010000001">
    <property type="protein sequence ID" value="MBC5992667.1"/>
    <property type="molecule type" value="Genomic_DNA"/>
</dbReference>
<reference evidence="11" key="1">
    <citation type="submission" date="2020-08" db="EMBL/GenBank/DDBJ databases">
        <title>Pontibacter sp. SD6 16S ribosomal RNA gene Genome sequencing and assembly.</title>
        <authorList>
            <person name="Kang M."/>
        </authorList>
    </citation>
    <scope>NUCLEOTIDE SEQUENCE</scope>
    <source>
        <strain evidence="11">SD6</strain>
    </source>
</reference>
<feature type="transmembrane region" description="Helical" evidence="9">
    <location>
        <begin position="6"/>
        <end position="28"/>
    </location>
</feature>
<evidence type="ECO:0000256" key="4">
    <source>
        <dbReference type="ARBA" id="ARBA00022679"/>
    </source>
</evidence>
<keyword evidence="9" id="KW-0812">Transmembrane</keyword>
<dbReference type="InterPro" id="IPR005467">
    <property type="entry name" value="His_kinase_dom"/>
</dbReference>
<accession>A0A923N6K1</accession>
<dbReference type="Gene3D" id="1.20.5.1930">
    <property type="match status" value="1"/>
</dbReference>
<dbReference type="GO" id="GO:0000155">
    <property type="term" value="F:phosphorelay sensor kinase activity"/>
    <property type="evidence" value="ECO:0007669"/>
    <property type="project" value="InterPro"/>
</dbReference>
<feature type="domain" description="Histidine kinase" evidence="10">
    <location>
        <begin position="64"/>
        <end position="259"/>
    </location>
</feature>
<evidence type="ECO:0000256" key="5">
    <source>
        <dbReference type="ARBA" id="ARBA00022741"/>
    </source>
</evidence>
<dbReference type="PROSITE" id="PS50109">
    <property type="entry name" value="HIS_KIN"/>
    <property type="match status" value="1"/>
</dbReference>
<evidence type="ECO:0000256" key="3">
    <source>
        <dbReference type="ARBA" id="ARBA00022553"/>
    </source>
</evidence>
<dbReference type="AlphaFoldDB" id="A0A923N6K1"/>
<evidence type="ECO:0000256" key="9">
    <source>
        <dbReference type="SAM" id="Phobius"/>
    </source>
</evidence>
<dbReference type="CDD" id="cd16917">
    <property type="entry name" value="HATPase_UhpB-NarQ-NarX-like"/>
    <property type="match status" value="1"/>
</dbReference>
<dbReference type="Gene3D" id="3.30.565.10">
    <property type="entry name" value="Histidine kinase-like ATPase, C-terminal domain"/>
    <property type="match status" value="1"/>
</dbReference>
<keyword evidence="9" id="KW-0472">Membrane</keyword>
<organism evidence="11 12">
    <name type="scientific">Pontibacter cellulosilyticus</name>
    <dbReference type="NCBI Taxonomy" id="1720253"/>
    <lineage>
        <taxon>Bacteria</taxon>
        <taxon>Pseudomonadati</taxon>
        <taxon>Bacteroidota</taxon>
        <taxon>Cytophagia</taxon>
        <taxon>Cytophagales</taxon>
        <taxon>Hymenobacteraceae</taxon>
        <taxon>Pontibacter</taxon>
    </lineage>
</organism>
<dbReference type="Pfam" id="PF02518">
    <property type="entry name" value="HATPase_c"/>
    <property type="match status" value="1"/>
</dbReference>
<dbReference type="InterPro" id="IPR050482">
    <property type="entry name" value="Sensor_HK_TwoCompSys"/>
</dbReference>
<evidence type="ECO:0000256" key="1">
    <source>
        <dbReference type="ARBA" id="ARBA00000085"/>
    </source>
</evidence>
<dbReference type="GO" id="GO:0016020">
    <property type="term" value="C:membrane"/>
    <property type="evidence" value="ECO:0007669"/>
    <property type="project" value="InterPro"/>
</dbReference>
<keyword evidence="9" id="KW-1133">Transmembrane helix</keyword>
<dbReference type="Proteomes" id="UP000603640">
    <property type="component" value="Unassembled WGS sequence"/>
</dbReference>
<evidence type="ECO:0000313" key="12">
    <source>
        <dbReference type="Proteomes" id="UP000603640"/>
    </source>
</evidence>
<dbReference type="SMART" id="SM00387">
    <property type="entry name" value="HATPase_c"/>
    <property type="match status" value="1"/>
</dbReference>
<dbReference type="GO" id="GO:0005524">
    <property type="term" value="F:ATP binding"/>
    <property type="evidence" value="ECO:0007669"/>
    <property type="project" value="UniProtKB-KW"/>
</dbReference>
<dbReference type="InterPro" id="IPR011712">
    <property type="entry name" value="Sig_transdc_His_kin_sub3_dim/P"/>
</dbReference>
<keyword evidence="6 11" id="KW-0418">Kinase</keyword>
<dbReference type="PANTHER" id="PTHR24421">
    <property type="entry name" value="NITRATE/NITRITE SENSOR PROTEIN NARX-RELATED"/>
    <property type="match status" value="1"/>
</dbReference>
<proteinExistence type="predicted"/>
<name>A0A923N6K1_9BACT</name>
<dbReference type="PANTHER" id="PTHR24421:SF10">
    <property type="entry name" value="NITRATE_NITRITE SENSOR PROTEIN NARQ"/>
    <property type="match status" value="1"/>
</dbReference>
<keyword evidence="5" id="KW-0547">Nucleotide-binding</keyword>
<evidence type="ECO:0000313" key="11">
    <source>
        <dbReference type="EMBL" id="MBC5992667.1"/>
    </source>
</evidence>
<dbReference type="InterPro" id="IPR003594">
    <property type="entry name" value="HATPase_dom"/>
</dbReference>
<keyword evidence="12" id="KW-1185">Reference proteome</keyword>
<evidence type="ECO:0000256" key="7">
    <source>
        <dbReference type="ARBA" id="ARBA00022840"/>
    </source>
</evidence>
<comment type="catalytic activity">
    <reaction evidence="1">
        <text>ATP + protein L-histidine = ADP + protein N-phospho-L-histidine.</text>
        <dbReference type="EC" id="2.7.13.3"/>
    </reaction>
</comment>
<dbReference type="RefSeq" id="WP_187066596.1">
    <property type="nucleotide sequence ID" value="NZ_JACRVF010000001.1"/>
</dbReference>
<comment type="caution">
    <text evidence="11">The sequence shown here is derived from an EMBL/GenBank/DDBJ whole genome shotgun (WGS) entry which is preliminary data.</text>
</comment>
<keyword evidence="8" id="KW-0902">Two-component regulatory system</keyword>